<dbReference type="CDD" id="cd05289">
    <property type="entry name" value="MDR_like_2"/>
    <property type="match status" value="1"/>
</dbReference>
<protein>
    <submittedName>
        <fullName evidence="3">Putative oxidoreductase</fullName>
    </submittedName>
</protein>
<dbReference type="Pfam" id="PF13602">
    <property type="entry name" value="ADH_zinc_N_2"/>
    <property type="match status" value="1"/>
</dbReference>
<name>C0ZS48_RHOE4</name>
<dbReference type="PATRIC" id="fig|234621.6.peg.5896"/>
<dbReference type="HOGENOM" id="CLU_026673_3_3_11"/>
<dbReference type="InterPro" id="IPR011032">
    <property type="entry name" value="GroES-like_sf"/>
</dbReference>
<evidence type="ECO:0000313" key="3">
    <source>
        <dbReference type="EMBL" id="BAH36040.1"/>
    </source>
</evidence>
<dbReference type="InterPro" id="IPR020843">
    <property type="entry name" value="ER"/>
</dbReference>
<dbReference type="SUPFAM" id="SSF51735">
    <property type="entry name" value="NAD(P)-binding Rossmann-fold domains"/>
    <property type="match status" value="1"/>
</dbReference>
<feature type="domain" description="Enoyl reductase (ER)" evidence="2">
    <location>
        <begin position="2"/>
        <end position="328"/>
    </location>
</feature>
<reference evidence="3 4" key="2">
    <citation type="journal article" date="2006" name="Environ. Microbiol.">
        <title>Sequence analysis of three plasmids harboured in Rhodococcus erythropolis strain PR4.</title>
        <authorList>
            <person name="Sekine M."/>
            <person name="Tanikawa S."/>
            <person name="Omata S."/>
            <person name="Saito M."/>
            <person name="Fujisawa T."/>
            <person name="Tsukatani N."/>
            <person name="Tajima T."/>
            <person name="Sekigawa T."/>
            <person name="Kosugi H."/>
            <person name="Matsuo Y."/>
            <person name="Nishiko R."/>
            <person name="Imamura K."/>
            <person name="Ito M."/>
            <person name="Narita H."/>
            <person name="Tago S."/>
            <person name="Fujita N."/>
            <person name="Harayama S."/>
        </authorList>
    </citation>
    <scope>NUCLEOTIDE SEQUENCE [LARGE SCALE GENOMIC DNA]</scope>
    <source>
        <strain evidence="4">PR4 / NBRC 100887</strain>
    </source>
</reference>
<dbReference type="AlphaFoldDB" id="C0ZS48"/>
<dbReference type="Gene3D" id="3.90.180.10">
    <property type="entry name" value="Medium-chain alcohol dehydrogenases, catalytic domain"/>
    <property type="match status" value="1"/>
</dbReference>
<accession>C0ZS48</accession>
<dbReference type="Pfam" id="PF08240">
    <property type="entry name" value="ADH_N"/>
    <property type="match status" value="1"/>
</dbReference>
<dbReference type="Gene3D" id="3.40.50.720">
    <property type="entry name" value="NAD(P)-binding Rossmann-like Domain"/>
    <property type="match status" value="1"/>
</dbReference>
<evidence type="ECO:0000259" key="2">
    <source>
        <dbReference type="SMART" id="SM00829"/>
    </source>
</evidence>
<dbReference type="GO" id="GO:0008270">
    <property type="term" value="F:zinc ion binding"/>
    <property type="evidence" value="ECO:0007669"/>
    <property type="project" value="InterPro"/>
</dbReference>
<dbReference type="PROSITE" id="PS01162">
    <property type="entry name" value="QOR_ZETA_CRYSTAL"/>
    <property type="match status" value="1"/>
</dbReference>
<dbReference type="KEGG" id="rer:RER_53320"/>
<organism evidence="3 4">
    <name type="scientific">Rhodococcus erythropolis (strain PR4 / NBRC 100887)</name>
    <dbReference type="NCBI Taxonomy" id="234621"/>
    <lineage>
        <taxon>Bacteria</taxon>
        <taxon>Bacillati</taxon>
        <taxon>Actinomycetota</taxon>
        <taxon>Actinomycetes</taxon>
        <taxon>Mycobacteriales</taxon>
        <taxon>Nocardiaceae</taxon>
        <taxon>Rhodococcus</taxon>
        <taxon>Rhodococcus erythropolis group</taxon>
    </lineage>
</organism>
<dbReference type="InterPro" id="IPR013154">
    <property type="entry name" value="ADH-like_N"/>
</dbReference>
<dbReference type="PANTHER" id="PTHR11695:SF294">
    <property type="entry name" value="RETICULON-4-INTERACTING PROTEIN 1, MITOCHONDRIAL"/>
    <property type="match status" value="1"/>
</dbReference>
<dbReference type="SMART" id="SM00829">
    <property type="entry name" value="PKS_ER"/>
    <property type="match status" value="1"/>
</dbReference>
<dbReference type="RefSeq" id="WP_020909317.1">
    <property type="nucleotide sequence ID" value="NC_012490.1"/>
</dbReference>
<evidence type="ECO:0000256" key="1">
    <source>
        <dbReference type="ARBA" id="ARBA00023002"/>
    </source>
</evidence>
<dbReference type="SUPFAM" id="SSF50129">
    <property type="entry name" value="GroES-like"/>
    <property type="match status" value="1"/>
</dbReference>
<dbReference type="InterPro" id="IPR002364">
    <property type="entry name" value="Quin_OxRdtase/zeta-crystal_CS"/>
</dbReference>
<dbReference type="InterPro" id="IPR050700">
    <property type="entry name" value="YIM1/Zinc_Alcohol_DH_Fams"/>
</dbReference>
<dbReference type="PANTHER" id="PTHR11695">
    <property type="entry name" value="ALCOHOL DEHYDROGENASE RELATED"/>
    <property type="match status" value="1"/>
</dbReference>
<evidence type="ECO:0000313" key="4">
    <source>
        <dbReference type="Proteomes" id="UP000002204"/>
    </source>
</evidence>
<sequence length="333" mass="35487">MRALTFTGYKRPLQETTAPEPAVGDHDVLVKVQAAGLNQLDEKIRTGEFKQLLHYSFPLTLGHDMAGTVIQIGALVRQFSIGDEVYARPRDGRIGTFAERISVHEDDVALRPTSINIVEAGSLPLVALTAWQALVERANVQPGQKVLIHAGAGGVGSIAIQLAKHLGATVATTASSSNSDFVRGLGADVVIDYRNQDFEQLLDGYDVVLDSLGGDNLEKSLRVLRRGGLAIGIAGPPDSAFARSAGLNPIMRLAIAALSRKIRKQAAKAGVSYEFLFMRASGDQLRRIATLVDDGVIRPIVGRIHPFDEAPEALAALAKGGIRGKAVITLPAH</sequence>
<dbReference type="GO" id="GO:0016491">
    <property type="term" value="F:oxidoreductase activity"/>
    <property type="evidence" value="ECO:0007669"/>
    <property type="project" value="UniProtKB-KW"/>
</dbReference>
<dbReference type="EMBL" id="AP008957">
    <property type="protein sequence ID" value="BAH36040.1"/>
    <property type="molecule type" value="Genomic_DNA"/>
</dbReference>
<proteinExistence type="predicted"/>
<gene>
    <name evidence="3" type="ordered locus">RER_53320</name>
</gene>
<keyword evidence="1" id="KW-0560">Oxidoreductase</keyword>
<dbReference type="InterPro" id="IPR036291">
    <property type="entry name" value="NAD(P)-bd_dom_sf"/>
</dbReference>
<dbReference type="eggNOG" id="COG0604">
    <property type="taxonomic scope" value="Bacteria"/>
</dbReference>
<dbReference type="Proteomes" id="UP000002204">
    <property type="component" value="Chromosome"/>
</dbReference>
<reference evidence="4" key="1">
    <citation type="submission" date="2005-03" db="EMBL/GenBank/DDBJ databases">
        <title>Comparison of the complete genome sequences of Rhodococcus erythropolis PR4 and Rhodococcus opacus B4.</title>
        <authorList>
            <person name="Takarada H."/>
            <person name="Sekine M."/>
            <person name="Hosoyama A."/>
            <person name="Yamada R."/>
            <person name="Fujisawa T."/>
            <person name="Omata S."/>
            <person name="Shimizu A."/>
            <person name="Tsukatani N."/>
            <person name="Tanikawa S."/>
            <person name="Fujita N."/>
            <person name="Harayama S."/>
        </authorList>
    </citation>
    <scope>NUCLEOTIDE SEQUENCE [LARGE SCALE GENOMIC DNA]</scope>
    <source>
        <strain evidence="4">PR4 / NBRC 100887</strain>
    </source>
</reference>